<evidence type="ECO:0000259" key="15">
    <source>
        <dbReference type="Pfam" id="PF22528"/>
    </source>
</evidence>
<keyword evidence="9" id="KW-0805">Transcription regulation</keyword>
<evidence type="ECO:0000256" key="11">
    <source>
        <dbReference type="ARBA" id="ARBA00023242"/>
    </source>
</evidence>
<evidence type="ECO:0000256" key="14">
    <source>
        <dbReference type="SAM" id="MobiDB-lite"/>
    </source>
</evidence>
<evidence type="ECO:0000256" key="5">
    <source>
        <dbReference type="ARBA" id="ARBA00022603"/>
    </source>
</evidence>
<organism evidence="16 17">
    <name type="scientific">Holothuria leucospilota</name>
    <name type="common">Black long sea cucumber</name>
    <name type="synonym">Mertensiothuria leucospilota</name>
    <dbReference type="NCBI Taxonomy" id="206669"/>
    <lineage>
        <taxon>Eukaryota</taxon>
        <taxon>Metazoa</taxon>
        <taxon>Echinodermata</taxon>
        <taxon>Eleutherozoa</taxon>
        <taxon>Echinozoa</taxon>
        <taxon>Holothuroidea</taxon>
        <taxon>Aspidochirotacea</taxon>
        <taxon>Aspidochirotida</taxon>
        <taxon>Holothuriidae</taxon>
        <taxon>Holothuria</taxon>
    </lineage>
</organism>
<keyword evidence="10" id="KW-0804">Transcription</keyword>
<feature type="domain" description="Protein arginine N-methyltransferase" evidence="15">
    <location>
        <begin position="436"/>
        <end position="491"/>
    </location>
</feature>
<protein>
    <recommendedName>
        <fullName evidence="3">type I protein arginine methyltransferase</fullName>
        <ecNumber evidence="3">2.1.1.319</ecNumber>
    </recommendedName>
</protein>
<dbReference type="GO" id="GO:0005737">
    <property type="term" value="C:cytoplasm"/>
    <property type="evidence" value="ECO:0007669"/>
    <property type="project" value="UniProtKB-SubCell"/>
</dbReference>
<dbReference type="CDD" id="cd02440">
    <property type="entry name" value="AdoMet_MTases"/>
    <property type="match status" value="1"/>
</dbReference>
<dbReference type="AlphaFoldDB" id="A0A9Q1C9I0"/>
<proteinExistence type="predicted"/>
<dbReference type="Gene3D" id="2.70.160.11">
    <property type="entry name" value="Hnrnp arginine n-methyltransferase1"/>
    <property type="match status" value="1"/>
</dbReference>
<dbReference type="GO" id="GO:0070611">
    <property type="term" value="F:histone H3R2 methyltransferase activity"/>
    <property type="evidence" value="ECO:0007669"/>
    <property type="project" value="TreeGrafter"/>
</dbReference>
<dbReference type="GO" id="GO:0035242">
    <property type="term" value="F:protein-arginine omega-N asymmetric methyltransferase activity"/>
    <property type="evidence" value="ECO:0007669"/>
    <property type="project" value="UniProtKB-EC"/>
</dbReference>
<keyword evidence="5 13" id="KW-0489">Methyltransferase</keyword>
<evidence type="ECO:0000256" key="3">
    <source>
        <dbReference type="ARBA" id="ARBA00011925"/>
    </source>
</evidence>
<evidence type="ECO:0000313" key="16">
    <source>
        <dbReference type="EMBL" id="KAJ8040599.1"/>
    </source>
</evidence>
<evidence type="ECO:0000313" key="17">
    <source>
        <dbReference type="Proteomes" id="UP001152320"/>
    </source>
</evidence>
<dbReference type="GO" id="GO:0032259">
    <property type="term" value="P:methylation"/>
    <property type="evidence" value="ECO:0007669"/>
    <property type="project" value="UniProtKB-KW"/>
</dbReference>
<dbReference type="InterPro" id="IPR011993">
    <property type="entry name" value="PH-like_dom_sf"/>
</dbReference>
<feature type="compositionally biased region" description="Polar residues" evidence="14">
    <location>
        <begin position="645"/>
        <end position="660"/>
    </location>
</feature>
<dbReference type="Proteomes" id="UP001152320">
    <property type="component" value="Chromosome 6"/>
</dbReference>
<dbReference type="SUPFAM" id="SSF53335">
    <property type="entry name" value="S-adenosyl-L-methionine-dependent methyltransferases"/>
    <property type="match status" value="1"/>
</dbReference>
<sequence>MAIRLDGIQLTSLSDRGDVQQKSEQSFALEVATENDVPIVRIHSVSSLRQENASGGLQVPSLALEYTVTDHSRWDTYRSHQILTFSLGELGERVKVCPAGKSAFMVHVNGNSFIIHFQTEFEMTRFQNVVESAQQHIHRKEKSVFEERTDEASATQYFQFYGYLSQQQNMMQDYIRTSTYQKAMLQNHEDFRNKVVLDVGAGSCILSFFAIQAGASKVYAVEASSIAQQAEQLVKANRLVDRIVVIPKKIEELTLPEEVDIIISEPMGYMLFNERMLESYMHARKWLKPGGKMFPSIGDLHVAPFTDDSLYMEQFNKANFWYQQSFHGVNLTSLREAALQEFLRQPIVDTFDIRICLARSVKYTVNFGVAAETDLHRIEIPLSYTTHQAGAIHGLAFWFDVAFHGSIIGGLETGLEVNVCGPAQYHLKGTYPRQLQTVWLSTSPTQPLTHWYQVRCLLRSPLYVKHGQKLTGKVVLIANKRQSYDIDIELECPRSGVRSTNRLDLKNPFFHYSGQPVQPPSGSYSTSPSESYWNQYSSNGMESGGSIHNGYSTQDMASLSQSTNVVPMANSDPISHTSVLPGGSAQHQYFMQVPSSVGVVTSSFQSTTYHQGGMGKQRNRSNGGGGGGGSGSHYQGSGYNHSGGMTYQQNRESSQMQNNRHGIRALLS</sequence>
<feature type="compositionally biased region" description="Gly residues" evidence="14">
    <location>
        <begin position="622"/>
        <end position="631"/>
    </location>
</feature>
<comment type="subcellular location">
    <subcellularLocation>
        <location evidence="2">Cytoplasm</location>
    </subcellularLocation>
    <subcellularLocation>
        <location evidence="1">Nucleus</location>
    </subcellularLocation>
</comment>
<feature type="region of interest" description="Disordered" evidence="14">
    <location>
        <begin position="607"/>
        <end position="668"/>
    </location>
</feature>
<keyword evidence="8" id="KW-0156">Chromatin regulator</keyword>
<dbReference type="PANTHER" id="PTHR11006">
    <property type="entry name" value="PROTEIN ARGININE N-METHYLTRANSFERASE"/>
    <property type="match status" value="1"/>
</dbReference>
<keyword evidence="6 13" id="KW-0808">Transferase</keyword>
<dbReference type="GO" id="GO:0005634">
    <property type="term" value="C:nucleus"/>
    <property type="evidence" value="ECO:0007669"/>
    <property type="project" value="UniProtKB-SubCell"/>
</dbReference>
<dbReference type="Gene3D" id="2.30.29.30">
    <property type="entry name" value="Pleckstrin-homology domain (PH domain)/Phosphotyrosine-binding domain (PTB)"/>
    <property type="match status" value="1"/>
</dbReference>
<dbReference type="PROSITE" id="PS51678">
    <property type="entry name" value="SAM_MT_PRMT"/>
    <property type="match status" value="1"/>
</dbReference>
<dbReference type="InterPro" id="IPR025799">
    <property type="entry name" value="Arg_MeTrfase"/>
</dbReference>
<evidence type="ECO:0000256" key="1">
    <source>
        <dbReference type="ARBA" id="ARBA00004123"/>
    </source>
</evidence>
<evidence type="ECO:0000256" key="2">
    <source>
        <dbReference type="ARBA" id="ARBA00004496"/>
    </source>
</evidence>
<dbReference type="InterPro" id="IPR029063">
    <property type="entry name" value="SAM-dependent_MTases_sf"/>
</dbReference>
<evidence type="ECO:0000256" key="13">
    <source>
        <dbReference type="PROSITE-ProRule" id="PRU01015"/>
    </source>
</evidence>
<dbReference type="OrthoDB" id="7848332at2759"/>
<keyword evidence="4" id="KW-0963">Cytoplasm</keyword>
<dbReference type="EMBL" id="JAIZAY010000006">
    <property type="protein sequence ID" value="KAJ8040599.1"/>
    <property type="molecule type" value="Genomic_DNA"/>
</dbReference>
<name>A0A9Q1C9I0_HOLLE</name>
<evidence type="ECO:0000256" key="6">
    <source>
        <dbReference type="ARBA" id="ARBA00022679"/>
    </source>
</evidence>
<dbReference type="Pfam" id="PF06325">
    <property type="entry name" value="PrmA"/>
    <property type="match status" value="1"/>
</dbReference>
<dbReference type="Gene3D" id="3.40.50.150">
    <property type="entry name" value="Vaccinia Virus protein VP39"/>
    <property type="match status" value="1"/>
</dbReference>
<dbReference type="PANTHER" id="PTHR11006:SF10">
    <property type="entry name" value="HISTONE-ARGININE METHYLTRANSFERASE CARMER-RELATED"/>
    <property type="match status" value="1"/>
</dbReference>
<feature type="domain" description="Protein arginine N-methyltransferase" evidence="15">
    <location>
        <begin position="299"/>
        <end position="405"/>
    </location>
</feature>
<dbReference type="FunFam" id="3.40.50.150:FF:000031">
    <property type="entry name" value="Putative Histone-arginine methyltransferase CARM1"/>
    <property type="match status" value="1"/>
</dbReference>
<evidence type="ECO:0000256" key="9">
    <source>
        <dbReference type="ARBA" id="ARBA00023015"/>
    </source>
</evidence>
<dbReference type="EC" id="2.1.1.319" evidence="3"/>
<evidence type="ECO:0000256" key="4">
    <source>
        <dbReference type="ARBA" id="ARBA00022490"/>
    </source>
</evidence>
<dbReference type="InterPro" id="IPR055135">
    <property type="entry name" value="PRMT_dom"/>
</dbReference>
<keyword evidence="11" id="KW-0539">Nucleus</keyword>
<keyword evidence="17" id="KW-1185">Reference proteome</keyword>
<gene>
    <name evidence="16" type="ORF">HOLleu_14938</name>
</gene>
<evidence type="ECO:0000256" key="8">
    <source>
        <dbReference type="ARBA" id="ARBA00022853"/>
    </source>
</evidence>
<feature type="compositionally biased region" description="Low complexity" evidence="14">
    <location>
        <begin position="632"/>
        <end position="644"/>
    </location>
</feature>
<accession>A0A9Q1C9I0</accession>
<evidence type="ECO:0000256" key="7">
    <source>
        <dbReference type="ARBA" id="ARBA00022691"/>
    </source>
</evidence>
<keyword evidence="7 13" id="KW-0949">S-adenosyl-L-methionine</keyword>
<comment type="caution">
    <text evidence="16">The sequence shown here is derived from an EMBL/GenBank/DDBJ whole genome shotgun (WGS) entry which is preliminary data.</text>
</comment>
<dbReference type="Pfam" id="PF22528">
    <property type="entry name" value="PRMT_C"/>
    <property type="match status" value="2"/>
</dbReference>
<comment type="catalytic activity">
    <reaction evidence="12">
        <text>L-arginyl-[protein] + 2 S-adenosyl-L-methionine = N(omega),N(omega)-dimethyl-L-arginyl-[protein] + 2 S-adenosyl-L-homocysteine + 2 H(+)</text>
        <dbReference type="Rhea" id="RHEA:48096"/>
        <dbReference type="Rhea" id="RHEA-COMP:10532"/>
        <dbReference type="Rhea" id="RHEA-COMP:11991"/>
        <dbReference type="ChEBI" id="CHEBI:15378"/>
        <dbReference type="ChEBI" id="CHEBI:29965"/>
        <dbReference type="ChEBI" id="CHEBI:57856"/>
        <dbReference type="ChEBI" id="CHEBI:59789"/>
        <dbReference type="ChEBI" id="CHEBI:61897"/>
        <dbReference type="EC" id="2.1.1.319"/>
    </reaction>
</comment>
<evidence type="ECO:0000256" key="10">
    <source>
        <dbReference type="ARBA" id="ARBA00023163"/>
    </source>
</evidence>
<evidence type="ECO:0000256" key="12">
    <source>
        <dbReference type="ARBA" id="ARBA00049086"/>
    </source>
</evidence>
<reference evidence="16" key="1">
    <citation type="submission" date="2021-10" db="EMBL/GenBank/DDBJ databases">
        <title>Tropical sea cucumber genome reveals ecological adaptation and Cuvierian tubules defense mechanism.</title>
        <authorList>
            <person name="Chen T."/>
        </authorList>
    </citation>
    <scope>NUCLEOTIDE SEQUENCE</scope>
    <source>
        <strain evidence="16">Nanhai2018</strain>
        <tissue evidence="16">Muscle</tissue>
    </source>
</reference>